<dbReference type="PROSITE" id="PS50011">
    <property type="entry name" value="PROTEIN_KINASE_DOM"/>
    <property type="match status" value="1"/>
</dbReference>
<keyword evidence="12" id="KW-1185">Reference proteome</keyword>
<proteinExistence type="predicted"/>
<feature type="transmembrane region" description="Helical" evidence="9">
    <location>
        <begin position="368"/>
        <end position="392"/>
    </location>
</feature>
<dbReference type="PROSITE" id="PS00107">
    <property type="entry name" value="PROTEIN_KINASE_ATP"/>
    <property type="match status" value="1"/>
</dbReference>
<dbReference type="Gene3D" id="3.30.200.20">
    <property type="entry name" value="Phosphorylase Kinase, domain 1"/>
    <property type="match status" value="1"/>
</dbReference>
<keyword evidence="6 7" id="KW-0067">ATP-binding</keyword>
<keyword evidence="9" id="KW-0472">Membrane</keyword>
<feature type="compositionally biased region" description="Low complexity" evidence="8">
    <location>
        <begin position="301"/>
        <end position="311"/>
    </location>
</feature>
<keyword evidence="3" id="KW-0808">Transferase</keyword>
<dbReference type="EMBL" id="JAKXMK010000023">
    <property type="protein sequence ID" value="MCH6169093.1"/>
    <property type="molecule type" value="Genomic_DNA"/>
</dbReference>
<evidence type="ECO:0000313" key="11">
    <source>
        <dbReference type="EMBL" id="MCH6169093.1"/>
    </source>
</evidence>
<comment type="caution">
    <text evidence="11">The sequence shown here is derived from an EMBL/GenBank/DDBJ whole genome shotgun (WGS) entry which is preliminary data.</text>
</comment>
<keyword evidence="9" id="KW-1133">Transmembrane helix</keyword>
<dbReference type="InterPro" id="IPR017441">
    <property type="entry name" value="Protein_kinase_ATP_BS"/>
</dbReference>
<dbReference type="RefSeq" id="WP_241039729.1">
    <property type="nucleotide sequence ID" value="NZ_BAAAJF010000040.1"/>
</dbReference>
<dbReference type="SUPFAM" id="SSF56112">
    <property type="entry name" value="Protein kinase-like (PK-like)"/>
    <property type="match status" value="1"/>
</dbReference>
<dbReference type="GO" id="GO:0004674">
    <property type="term" value="F:protein serine/threonine kinase activity"/>
    <property type="evidence" value="ECO:0007669"/>
    <property type="project" value="UniProtKB-KW"/>
</dbReference>
<dbReference type="PANTHER" id="PTHR43289">
    <property type="entry name" value="MITOGEN-ACTIVATED PROTEIN KINASE KINASE KINASE 20-RELATED"/>
    <property type="match status" value="1"/>
</dbReference>
<dbReference type="EC" id="2.7.11.1" evidence="1"/>
<dbReference type="PANTHER" id="PTHR43289:SF6">
    <property type="entry name" value="SERINE_THREONINE-PROTEIN KINASE NEKL-3"/>
    <property type="match status" value="1"/>
</dbReference>
<dbReference type="InterPro" id="IPR008271">
    <property type="entry name" value="Ser/Thr_kinase_AS"/>
</dbReference>
<accession>A0ABS9TL21</accession>
<feature type="compositionally biased region" description="Low complexity" evidence="8">
    <location>
        <begin position="321"/>
        <end position="336"/>
    </location>
</feature>
<dbReference type="Gene3D" id="1.10.510.10">
    <property type="entry name" value="Transferase(Phosphotransferase) domain 1"/>
    <property type="match status" value="1"/>
</dbReference>
<evidence type="ECO:0000256" key="2">
    <source>
        <dbReference type="ARBA" id="ARBA00022527"/>
    </source>
</evidence>
<sequence length="546" mass="57004">MSQDSPGDQHVRRIGGRYRLADLLGSGAMGTVWAGYDEVLQRRVAVKELKVPPGVPDHEAAEARERIMREARALGGLSHPNIITVFDVVEVDGAPVVVLELVPSRNLATMISEQGTLTLQQSAVVGFATAGGLRAAHRSGITHRDVKPGNVLVADDGRVKLTDFGIARNVADAPMTSVGLVLGSPAYIAPEVAAGQPVTPAADLWGLGATLFAAIEGRPPYDVNGDPVSTITEVVDGEVPRPRSSSPVADVIMALMVKDPDGRMPLEEVRHRLRPLIDDPDDPLYPGSPDAPTIGAGILVPSAARAANSAPRPAPLPPAPTGGRPLADPAPLAASPGPLPQMRSRPPTPPRPIAGSTPRRHAATAEPLTGWAAAGMVVAGAAVVLAGAFGGWTITRLLAGQSPLTTVNVTSAGTSLRQHNDGLGFTLPVPRDWTEYRNELPEGLPTVNFISMDGTEGLAVQQAESKEKAQAVAGTVLGALVMVPTNASPEAVQLRYESAERTSWRRIVPAAKGVWTVTLTVPRVAAGNTSANLFERIADGFMLSST</sequence>
<dbReference type="SMART" id="SM00220">
    <property type="entry name" value="S_TKc"/>
    <property type="match status" value="1"/>
</dbReference>
<evidence type="ECO:0000256" key="1">
    <source>
        <dbReference type="ARBA" id="ARBA00012513"/>
    </source>
</evidence>
<feature type="region of interest" description="Disordered" evidence="8">
    <location>
        <begin position="275"/>
        <end position="363"/>
    </location>
</feature>
<evidence type="ECO:0000256" key="6">
    <source>
        <dbReference type="ARBA" id="ARBA00022840"/>
    </source>
</evidence>
<evidence type="ECO:0000256" key="5">
    <source>
        <dbReference type="ARBA" id="ARBA00022777"/>
    </source>
</evidence>
<dbReference type="Proteomes" id="UP001299970">
    <property type="component" value="Unassembled WGS sequence"/>
</dbReference>
<keyword evidence="2 11" id="KW-0723">Serine/threonine-protein kinase</keyword>
<evidence type="ECO:0000259" key="10">
    <source>
        <dbReference type="PROSITE" id="PS50011"/>
    </source>
</evidence>
<evidence type="ECO:0000313" key="12">
    <source>
        <dbReference type="Proteomes" id="UP001299970"/>
    </source>
</evidence>
<organism evidence="11 12">
    <name type="scientific">Pseudonocardia alaniniphila</name>
    <dbReference type="NCBI Taxonomy" id="75291"/>
    <lineage>
        <taxon>Bacteria</taxon>
        <taxon>Bacillati</taxon>
        <taxon>Actinomycetota</taxon>
        <taxon>Actinomycetes</taxon>
        <taxon>Pseudonocardiales</taxon>
        <taxon>Pseudonocardiaceae</taxon>
        <taxon>Pseudonocardia</taxon>
    </lineage>
</organism>
<evidence type="ECO:0000256" key="9">
    <source>
        <dbReference type="SAM" id="Phobius"/>
    </source>
</evidence>
<dbReference type="Pfam" id="PF00069">
    <property type="entry name" value="Pkinase"/>
    <property type="match status" value="1"/>
</dbReference>
<reference evidence="11 12" key="1">
    <citation type="submission" date="2022-03" db="EMBL/GenBank/DDBJ databases">
        <title>Pseudonocardia alaer sp. nov., a novel actinomycete isolated from reed forest soil.</title>
        <authorList>
            <person name="Wang L."/>
        </authorList>
    </citation>
    <scope>NUCLEOTIDE SEQUENCE [LARGE SCALE GENOMIC DNA]</scope>
    <source>
        <strain evidence="11 12">Y-16303</strain>
    </source>
</reference>
<evidence type="ECO:0000256" key="8">
    <source>
        <dbReference type="SAM" id="MobiDB-lite"/>
    </source>
</evidence>
<evidence type="ECO:0000256" key="4">
    <source>
        <dbReference type="ARBA" id="ARBA00022741"/>
    </source>
</evidence>
<dbReference type="CDD" id="cd14014">
    <property type="entry name" value="STKc_PknB_like"/>
    <property type="match status" value="1"/>
</dbReference>
<evidence type="ECO:0000256" key="3">
    <source>
        <dbReference type="ARBA" id="ARBA00022679"/>
    </source>
</evidence>
<keyword evidence="4 7" id="KW-0547">Nucleotide-binding</keyword>
<dbReference type="InterPro" id="IPR011009">
    <property type="entry name" value="Kinase-like_dom_sf"/>
</dbReference>
<keyword evidence="9" id="KW-0812">Transmembrane</keyword>
<feature type="binding site" evidence="7">
    <location>
        <position position="47"/>
    </location>
    <ligand>
        <name>ATP</name>
        <dbReference type="ChEBI" id="CHEBI:30616"/>
    </ligand>
</feature>
<evidence type="ECO:0000256" key="7">
    <source>
        <dbReference type="PROSITE-ProRule" id="PRU10141"/>
    </source>
</evidence>
<feature type="domain" description="Protein kinase" evidence="10">
    <location>
        <begin position="18"/>
        <end position="277"/>
    </location>
</feature>
<dbReference type="InterPro" id="IPR000719">
    <property type="entry name" value="Prot_kinase_dom"/>
</dbReference>
<dbReference type="PROSITE" id="PS00108">
    <property type="entry name" value="PROTEIN_KINASE_ST"/>
    <property type="match status" value="1"/>
</dbReference>
<gene>
    <name evidence="11" type="ORF">MMF94_25645</name>
</gene>
<keyword evidence="5 11" id="KW-0418">Kinase</keyword>
<name>A0ABS9TL21_9PSEU</name>
<protein>
    <recommendedName>
        <fullName evidence="1">non-specific serine/threonine protein kinase</fullName>
        <ecNumber evidence="1">2.7.11.1</ecNumber>
    </recommendedName>
</protein>